<gene>
    <name evidence="1" type="ORF">METZ01_LOCUS380292</name>
</gene>
<dbReference type="Gene3D" id="3.40.50.1000">
    <property type="entry name" value="HAD superfamily/HAD-like"/>
    <property type="match status" value="1"/>
</dbReference>
<dbReference type="EMBL" id="UINC01140345">
    <property type="protein sequence ID" value="SVD27438.1"/>
    <property type="molecule type" value="Genomic_DNA"/>
</dbReference>
<dbReference type="PANTHER" id="PTHR47829:SF3">
    <property type="entry name" value="AMINOGLYCOSIDE PHOSPHOTRANSFERASE DOMAIN-CONTAINING PROTEIN"/>
    <property type="match status" value="1"/>
</dbReference>
<dbReference type="InterPro" id="IPR023198">
    <property type="entry name" value="PGP-like_dom2"/>
</dbReference>
<accession>A0A382U1A7</accession>
<dbReference type="Gene3D" id="1.10.150.240">
    <property type="entry name" value="Putative phosphatase, domain 2"/>
    <property type="match status" value="1"/>
</dbReference>
<dbReference type="InterPro" id="IPR023214">
    <property type="entry name" value="HAD_sf"/>
</dbReference>
<evidence type="ECO:0008006" key="2">
    <source>
        <dbReference type="Google" id="ProtNLM"/>
    </source>
</evidence>
<name>A0A382U1A7_9ZZZZ</name>
<sequence length="51" mass="5273">MIKAVLFDLGGVVLESPLNVIANFEKTMGLSGGAVNRVILQGGDTGPWACL</sequence>
<evidence type="ECO:0000313" key="1">
    <source>
        <dbReference type="EMBL" id="SVD27438.1"/>
    </source>
</evidence>
<dbReference type="PANTHER" id="PTHR47829">
    <property type="entry name" value="HYDROLASE, PUTATIVE (AFU_ORTHOLOGUE AFUA_1G12880)-RELATED"/>
    <property type="match status" value="1"/>
</dbReference>
<dbReference type="InterPro" id="IPR052898">
    <property type="entry name" value="ACAD10-like"/>
</dbReference>
<organism evidence="1">
    <name type="scientific">marine metagenome</name>
    <dbReference type="NCBI Taxonomy" id="408172"/>
    <lineage>
        <taxon>unclassified sequences</taxon>
        <taxon>metagenomes</taxon>
        <taxon>ecological metagenomes</taxon>
    </lineage>
</organism>
<protein>
    <recommendedName>
        <fullName evidence="2">Haloacid dehalogenase</fullName>
    </recommendedName>
</protein>
<proteinExistence type="predicted"/>
<dbReference type="AlphaFoldDB" id="A0A382U1A7"/>
<feature type="non-terminal residue" evidence="1">
    <location>
        <position position="51"/>
    </location>
</feature>
<reference evidence="1" key="1">
    <citation type="submission" date="2018-05" db="EMBL/GenBank/DDBJ databases">
        <authorList>
            <person name="Lanie J.A."/>
            <person name="Ng W.-L."/>
            <person name="Kazmierczak K.M."/>
            <person name="Andrzejewski T.M."/>
            <person name="Davidsen T.M."/>
            <person name="Wayne K.J."/>
            <person name="Tettelin H."/>
            <person name="Glass J.I."/>
            <person name="Rusch D."/>
            <person name="Podicherti R."/>
            <person name="Tsui H.-C.T."/>
            <person name="Winkler M.E."/>
        </authorList>
    </citation>
    <scope>NUCLEOTIDE SEQUENCE</scope>
</reference>